<keyword evidence="3" id="KW-1185">Reference proteome</keyword>
<feature type="region of interest" description="Disordered" evidence="1">
    <location>
        <begin position="37"/>
        <end position="73"/>
    </location>
</feature>
<evidence type="ECO:0000256" key="1">
    <source>
        <dbReference type="SAM" id="MobiDB-lite"/>
    </source>
</evidence>
<name>A0AAW1PK17_9CHLO</name>
<organism evidence="2 3">
    <name type="scientific">Symbiochloris irregularis</name>
    <dbReference type="NCBI Taxonomy" id="706552"/>
    <lineage>
        <taxon>Eukaryota</taxon>
        <taxon>Viridiplantae</taxon>
        <taxon>Chlorophyta</taxon>
        <taxon>core chlorophytes</taxon>
        <taxon>Trebouxiophyceae</taxon>
        <taxon>Trebouxiales</taxon>
        <taxon>Trebouxiaceae</taxon>
        <taxon>Symbiochloris</taxon>
    </lineage>
</organism>
<protein>
    <submittedName>
        <fullName evidence="2">Uncharacterized protein</fullName>
    </submittedName>
</protein>
<sequence>MPPRSNKFLTAGLVVTFAAGSLSLPFLLTRKQKVDSNKPYTDQLGIRGAFSNSGSKDVGPDRPDNPAYSKGSR</sequence>
<evidence type="ECO:0000313" key="2">
    <source>
        <dbReference type="EMBL" id="KAK9808448.1"/>
    </source>
</evidence>
<comment type="caution">
    <text evidence="2">The sequence shown here is derived from an EMBL/GenBank/DDBJ whole genome shotgun (WGS) entry which is preliminary data.</text>
</comment>
<dbReference type="EMBL" id="JALJOQ010000023">
    <property type="protein sequence ID" value="KAK9808448.1"/>
    <property type="molecule type" value="Genomic_DNA"/>
</dbReference>
<gene>
    <name evidence="2" type="ORF">WJX73_006803</name>
</gene>
<dbReference type="Proteomes" id="UP001465755">
    <property type="component" value="Unassembled WGS sequence"/>
</dbReference>
<reference evidence="2 3" key="1">
    <citation type="journal article" date="2024" name="Nat. Commun.">
        <title>Phylogenomics reveals the evolutionary origins of lichenization in chlorophyte algae.</title>
        <authorList>
            <person name="Puginier C."/>
            <person name="Libourel C."/>
            <person name="Otte J."/>
            <person name="Skaloud P."/>
            <person name="Haon M."/>
            <person name="Grisel S."/>
            <person name="Petersen M."/>
            <person name="Berrin J.G."/>
            <person name="Delaux P.M."/>
            <person name="Dal Grande F."/>
            <person name="Keller J."/>
        </authorList>
    </citation>
    <scope>NUCLEOTIDE SEQUENCE [LARGE SCALE GENOMIC DNA]</scope>
    <source>
        <strain evidence="2 3">SAG 2036</strain>
    </source>
</reference>
<proteinExistence type="predicted"/>
<accession>A0AAW1PK17</accession>
<dbReference type="AlphaFoldDB" id="A0AAW1PK17"/>
<dbReference type="PANTHER" id="PTHR36070">
    <property type="entry name" value="OSJNBA0019G23.7 PROTEIN"/>
    <property type="match status" value="1"/>
</dbReference>
<dbReference type="PANTHER" id="PTHR36070:SF1">
    <property type="entry name" value="OS04G0165500 PROTEIN"/>
    <property type="match status" value="1"/>
</dbReference>
<evidence type="ECO:0000313" key="3">
    <source>
        <dbReference type="Proteomes" id="UP001465755"/>
    </source>
</evidence>